<dbReference type="PROSITE" id="PS51257">
    <property type="entry name" value="PROKAR_LIPOPROTEIN"/>
    <property type="match status" value="1"/>
</dbReference>
<feature type="signal peptide" evidence="2">
    <location>
        <begin position="1"/>
        <end position="18"/>
    </location>
</feature>
<sequence length="522" mass="53430">MTNISRSLVLGCSLLALAACGPEDLGSPGTNGDINVGDITVNPAPTATPTPAGTVVPAASCPNLGTADGLVNSGTTPAAVGSYRVCTLPSTFTASATLPYVAGVVYEMSGRVNVGRDDGPTADATDGITGNPVTLSIEPGVIVYGKSGVSGGSYLVVNRGSKLNAVGTATRPIIFTGQADVSGSVTDTTSALWGGIVLLGRAPMADCAAGGVNPADRTTCFMRVEGIADNVPVFGGNTANDNSGTLKYMQIRYSGFTLELGAELQSLTLGGVGSGTTLEYIQTFNSSDDGFEVFGGTPRAKYLVSVGAEDDSFDVDSGAQFDLQFAVAVQRDGVGDRVLESDSPPDEKGPGTTPLNALPRTLSRISNFVFWGTSTGNAIGVRGTSDLYLANGVIYKPTTGQFCLNDNGNSDGGRRSDIRFYSLLLDCTTNAATAAAIAAGNTTANVFTTNTLSGKYLNGTKETNFNPVYTGFTPGFFAATTYIGGVPVPSGTDLAWTRGWTCDSPTVSFNSGISCKGLPVYN</sequence>
<proteinExistence type="predicted"/>
<evidence type="ECO:0008006" key="5">
    <source>
        <dbReference type="Google" id="ProtNLM"/>
    </source>
</evidence>
<feature type="chain" id="PRO_5032587134" description="Lipoprotein" evidence="2">
    <location>
        <begin position="19"/>
        <end position="522"/>
    </location>
</feature>
<protein>
    <recommendedName>
        <fullName evidence="5">Lipoprotein</fullName>
    </recommendedName>
</protein>
<gene>
    <name evidence="3" type="ORF">GRI99_00300</name>
</gene>
<evidence type="ECO:0000313" key="4">
    <source>
        <dbReference type="Proteomes" id="UP000466966"/>
    </source>
</evidence>
<feature type="region of interest" description="Disordered" evidence="1">
    <location>
        <begin position="336"/>
        <end position="355"/>
    </location>
</feature>
<evidence type="ECO:0000256" key="1">
    <source>
        <dbReference type="SAM" id="MobiDB-lite"/>
    </source>
</evidence>
<keyword evidence="2" id="KW-0732">Signal</keyword>
<evidence type="ECO:0000256" key="2">
    <source>
        <dbReference type="SAM" id="SignalP"/>
    </source>
</evidence>
<dbReference type="PANTHER" id="PTHR41339:SF1">
    <property type="entry name" value="SECRETED PROTEIN"/>
    <property type="match status" value="1"/>
</dbReference>
<organism evidence="3 4">
    <name type="scientific">Alteraurantiacibacter buctensis</name>
    <dbReference type="NCBI Taxonomy" id="1503981"/>
    <lineage>
        <taxon>Bacteria</taxon>
        <taxon>Pseudomonadati</taxon>
        <taxon>Pseudomonadota</taxon>
        <taxon>Alphaproteobacteria</taxon>
        <taxon>Sphingomonadales</taxon>
        <taxon>Erythrobacteraceae</taxon>
        <taxon>Alteraurantiacibacter</taxon>
    </lineage>
</organism>
<comment type="caution">
    <text evidence="3">The sequence shown here is derived from an EMBL/GenBank/DDBJ whole genome shotgun (WGS) entry which is preliminary data.</text>
</comment>
<name>A0A844YSL3_9SPHN</name>
<dbReference type="AlphaFoldDB" id="A0A844YSL3"/>
<feature type="compositionally biased region" description="Basic and acidic residues" evidence="1">
    <location>
        <begin position="336"/>
        <end position="349"/>
    </location>
</feature>
<keyword evidence="4" id="KW-1185">Reference proteome</keyword>
<dbReference type="EMBL" id="WTYV01000001">
    <property type="protein sequence ID" value="MXO70072.1"/>
    <property type="molecule type" value="Genomic_DNA"/>
</dbReference>
<dbReference type="Proteomes" id="UP000466966">
    <property type="component" value="Unassembled WGS sequence"/>
</dbReference>
<dbReference type="PANTHER" id="PTHR41339">
    <property type="entry name" value="LIPL48"/>
    <property type="match status" value="1"/>
</dbReference>
<dbReference type="RefSeq" id="WP_160770032.1">
    <property type="nucleotide sequence ID" value="NZ_WTYV01000001.1"/>
</dbReference>
<reference evidence="3 4" key="1">
    <citation type="submission" date="2019-12" db="EMBL/GenBank/DDBJ databases">
        <title>Genomic-based taxomic classification of the family Erythrobacteraceae.</title>
        <authorList>
            <person name="Xu L."/>
        </authorList>
    </citation>
    <scope>NUCLEOTIDE SEQUENCE [LARGE SCALE GENOMIC DNA]</scope>
    <source>
        <strain evidence="3 4">M0322</strain>
    </source>
</reference>
<evidence type="ECO:0000313" key="3">
    <source>
        <dbReference type="EMBL" id="MXO70072.1"/>
    </source>
</evidence>
<dbReference type="OrthoDB" id="237393at2"/>
<accession>A0A844YSL3</accession>